<dbReference type="SUPFAM" id="SSF46785">
    <property type="entry name" value="Winged helix' DNA-binding domain"/>
    <property type="match status" value="1"/>
</dbReference>
<keyword evidence="3" id="KW-1185">Reference proteome</keyword>
<dbReference type="Pfam" id="PF12802">
    <property type="entry name" value="MarR_2"/>
    <property type="match status" value="1"/>
</dbReference>
<dbReference type="Proteomes" id="UP000290819">
    <property type="component" value="Unassembled WGS sequence"/>
</dbReference>
<dbReference type="EMBL" id="MZXW01000004">
    <property type="protein sequence ID" value="RXT54251.1"/>
    <property type="molecule type" value="Genomic_DNA"/>
</dbReference>
<dbReference type="RefSeq" id="WP_129267595.1">
    <property type="nucleotide sequence ID" value="NZ_MZXW01000004.1"/>
</dbReference>
<dbReference type="AlphaFoldDB" id="A0A4Q1VNH3"/>
<dbReference type="GO" id="GO:0003700">
    <property type="term" value="F:DNA-binding transcription factor activity"/>
    <property type="evidence" value="ECO:0007669"/>
    <property type="project" value="InterPro"/>
</dbReference>
<accession>A0A4Q1VNH3</accession>
<evidence type="ECO:0000313" key="3">
    <source>
        <dbReference type="Proteomes" id="UP000290819"/>
    </source>
</evidence>
<dbReference type="OrthoDB" id="582199at2"/>
<protein>
    <recommendedName>
        <fullName evidence="1">HTH marR-type domain-containing protein</fullName>
    </recommendedName>
</protein>
<evidence type="ECO:0000259" key="1">
    <source>
        <dbReference type="Pfam" id="PF12802"/>
    </source>
</evidence>
<reference evidence="2 3" key="1">
    <citation type="submission" date="2017-03" db="EMBL/GenBank/DDBJ databases">
        <authorList>
            <person name="Safronova V.I."/>
            <person name="Sazanova A.L."/>
            <person name="Chirak E.R."/>
        </authorList>
    </citation>
    <scope>NUCLEOTIDE SEQUENCE [LARGE SCALE GENOMIC DNA]</scope>
    <source>
        <strain evidence="2 3">Opo-243</strain>
    </source>
</reference>
<feature type="domain" description="HTH marR-type" evidence="1">
    <location>
        <begin position="33"/>
        <end position="88"/>
    </location>
</feature>
<dbReference type="Gene3D" id="1.10.10.10">
    <property type="entry name" value="Winged helix-like DNA-binding domain superfamily/Winged helix DNA-binding domain"/>
    <property type="match status" value="1"/>
</dbReference>
<evidence type="ECO:0000313" key="2">
    <source>
        <dbReference type="EMBL" id="RXT54251.1"/>
    </source>
</evidence>
<comment type="caution">
    <text evidence="2">The sequence shown here is derived from an EMBL/GenBank/DDBJ whole genome shotgun (WGS) entry which is preliminary data.</text>
</comment>
<name>A0A4Q1VNH3_9BRAD</name>
<dbReference type="InterPro" id="IPR036388">
    <property type="entry name" value="WH-like_DNA-bd_sf"/>
</dbReference>
<sequence length="172" mass="19431">MSNFILKNLLKAAYWIDDAVQENMEAHGFPRVSRAVSWVLLNIAQGDQRQTDIARNLGISRQAVGKLLIELRHRGIVELQADPRDKRSRIVRFSKKHDDQKAACISILTALEVEIRARIGARVFDQMKRGLSADWGKAPRLEELSLAKKQAAGKLQLRKQVSSRVRARLSAP</sequence>
<gene>
    <name evidence="2" type="ORF">B5V03_02085</name>
</gene>
<dbReference type="InterPro" id="IPR036390">
    <property type="entry name" value="WH_DNA-bd_sf"/>
</dbReference>
<organism evidence="2 3">
    <name type="scientific">Bradyrhizobium betae</name>
    <dbReference type="NCBI Taxonomy" id="244734"/>
    <lineage>
        <taxon>Bacteria</taxon>
        <taxon>Pseudomonadati</taxon>
        <taxon>Pseudomonadota</taxon>
        <taxon>Alphaproteobacteria</taxon>
        <taxon>Hyphomicrobiales</taxon>
        <taxon>Nitrobacteraceae</taxon>
        <taxon>Bradyrhizobium</taxon>
    </lineage>
</organism>
<proteinExistence type="predicted"/>
<dbReference type="InterPro" id="IPR000835">
    <property type="entry name" value="HTH_MarR-typ"/>
</dbReference>